<accession>A0A5C2S9L7</accession>
<dbReference type="PANTHER" id="PTHR37487">
    <property type="entry name" value="CHROMOSOME 1, WHOLE GENOME SHOTGUN SEQUENCE"/>
    <property type="match status" value="1"/>
</dbReference>
<gene>
    <name evidence="3" type="ORF">L227DRAFT_88845</name>
</gene>
<organism evidence="3 4">
    <name type="scientific">Lentinus tigrinus ALCF2SS1-6</name>
    <dbReference type="NCBI Taxonomy" id="1328759"/>
    <lineage>
        <taxon>Eukaryota</taxon>
        <taxon>Fungi</taxon>
        <taxon>Dikarya</taxon>
        <taxon>Basidiomycota</taxon>
        <taxon>Agaricomycotina</taxon>
        <taxon>Agaricomycetes</taxon>
        <taxon>Polyporales</taxon>
        <taxon>Polyporaceae</taxon>
        <taxon>Lentinus</taxon>
    </lineage>
</organism>
<dbReference type="OrthoDB" id="2757522at2759"/>
<protein>
    <submittedName>
        <fullName evidence="3">Uncharacterized protein</fullName>
    </submittedName>
</protein>
<feature type="region of interest" description="Disordered" evidence="1">
    <location>
        <begin position="279"/>
        <end position="391"/>
    </location>
</feature>
<evidence type="ECO:0000313" key="4">
    <source>
        <dbReference type="Proteomes" id="UP000313359"/>
    </source>
</evidence>
<reference evidence="3" key="1">
    <citation type="journal article" date="2018" name="Genome Biol. Evol.">
        <title>Genomics and development of Lentinus tigrinus, a white-rot wood-decaying mushroom with dimorphic fruiting bodies.</title>
        <authorList>
            <person name="Wu B."/>
            <person name="Xu Z."/>
            <person name="Knudson A."/>
            <person name="Carlson A."/>
            <person name="Chen N."/>
            <person name="Kovaka S."/>
            <person name="LaButti K."/>
            <person name="Lipzen A."/>
            <person name="Pennachio C."/>
            <person name="Riley R."/>
            <person name="Schakwitz W."/>
            <person name="Umezawa K."/>
            <person name="Ohm R.A."/>
            <person name="Grigoriev I.V."/>
            <person name="Nagy L.G."/>
            <person name="Gibbons J."/>
            <person name="Hibbett D."/>
        </authorList>
    </citation>
    <scope>NUCLEOTIDE SEQUENCE [LARGE SCALE GENOMIC DNA]</scope>
    <source>
        <strain evidence="3">ALCF2SS1-6</strain>
    </source>
</reference>
<dbReference type="Proteomes" id="UP000313359">
    <property type="component" value="Unassembled WGS sequence"/>
</dbReference>
<sequence length="391" mass="41527">MSPCTDAVYPRCPRLCASFCHVITVFTIVFTILTSSTIAQSDLTFTNTPSHVAQCTPFTISWSGGLPPFNLAIVGPWVNTPLQLYTELGSSSFNWSTDVPAGTTVSFQLSDAGGEMVRSQAALTVEPGPASCLPSSTSQTSLSSHSASQSLSSVFSSTLTTASPTASISGSLIQASDLGPGPYSGIAIGGAFAIAGAVLLLVMLRRKCRRQGVSRGPEVDLNESPRMTGATTPPGRGASLRLRPPTTIYMPPSRKLSQLFEQHSPTSPDSIPLHELVGQQHTPSFTDPPSRASRPGPSGRMSKRSFLERRGAVRSDPILRPLPMPPGLGDDPAPARPTSLPLEYYADSSARGPRQELDGGVRLAGGPPEDEWDRLSDLLPTIPPPYRRYTK</sequence>
<feature type="compositionally biased region" description="Low complexity" evidence="1">
    <location>
        <begin position="288"/>
        <end position="300"/>
    </location>
</feature>
<dbReference type="AlphaFoldDB" id="A0A5C2S9L7"/>
<evidence type="ECO:0000313" key="3">
    <source>
        <dbReference type="EMBL" id="RPD60513.1"/>
    </source>
</evidence>
<keyword evidence="2" id="KW-0472">Membrane</keyword>
<keyword evidence="2" id="KW-1133">Transmembrane helix</keyword>
<evidence type="ECO:0000256" key="1">
    <source>
        <dbReference type="SAM" id="MobiDB-lite"/>
    </source>
</evidence>
<feature type="transmembrane region" description="Helical" evidence="2">
    <location>
        <begin position="183"/>
        <end position="204"/>
    </location>
</feature>
<feature type="region of interest" description="Disordered" evidence="1">
    <location>
        <begin position="213"/>
        <end position="244"/>
    </location>
</feature>
<evidence type="ECO:0000256" key="2">
    <source>
        <dbReference type="SAM" id="Phobius"/>
    </source>
</evidence>
<proteinExistence type="predicted"/>
<feature type="compositionally biased region" description="Pro residues" evidence="1">
    <location>
        <begin position="381"/>
        <end position="391"/>
    </location>
</feature>
<name>A0A5C2S9L7_9APHY</name>
<keyword evidence="4" id="KW-1185">Reference proteome</keyword>
<dbReference type="PANTHER" id="PTHR37487:SF3">
    <property type="entry name" value="CLEAVAGE_POLYADENYLATION SPECIFICITY FACTOR A SUBUNIT N-TERMINAL DOMAIN-CONTAINING PROTEIN"/>
    <property type="match status" value="1"/>
</dbReference>
<keyword evidence="2" id="KW-0812">Transmembrane</keyword>
<dbReference type="EMBL" id="ML122265">
    <property type="protein sequence ID" value="RPD60513.1"/>
    <property type="molecule type" value="Genomic_DNA"/>
</dbReference>